<dbReference type="SMART" id="SM00327">
    <property type="entry name" value="VWA"/>
    <property type="match status" value="2"/>
</dbReference>
<dbReference type="InterPro" id="IPR002035">
    <property type="entry name" value="VWF_A"/>
</dbReference>
<dbReference type="GO" id="GO:0005581">
    <property type="term" value="C:collagen trimer"/>
    <property type="evidence" value="ECO:0007669"/>
    <property type="project" value="UniProtKB-KW"/>
</dbReference>
<evidence type="ECO:0000313" key="5">
    <source>
        <dbReference type="RefSeq" id="XP_035826306.1"/>
    </source>
</evidence>
<dbReference type="InterPro" id="IPR050525">
    <property type="entry name" value="ECM_Assembly_Org"/>
</dbReference>
<dbReference type="PANTHER" id="PTHR24020">
    <property type="entry name" value="COLLAGEN ALPHA"/>
    <property type="match status" value="1"/>
</dbReference>
<protein>
    <submittedName>
        <fullName evidence="5">Collagen alpha-1(XII) chain</fullName>
    </submittedName>
</protein>
<keyword evidence="2" id="KW-0732">Signal</keyword>
<evidence type="ECO:0000256" key="2">
    <source>
        <dbReference type="SAM" id="SignalP"/>
    </source>
</evidence>
<dbReference type="PANTHER" id="PTHR24020:SF84">
    <property type="entry name" value="VWFA DOMAIN-CONTAINING PROTEIN"/>
    <property type="match status" value="1"/>
</dbReference>
<evidence type="ECO:0000256" key="1">
    <source>
        <dbReference type="SAM" id="MobiDB-lite"/>
    </source>
</evidence>
<feature type="domain" description="VWFA" evidence="3">
    <location>
        <begin position="34"/>
        <end position="211"/>
    </location>
</feature>
<feature type="domain" description="VWFA" evidence="3">
    <location>
        <begin position="275"/>
        <end position="453"/>
    </location>
</feature>
<dbReference type="InterPro" id="IPR036465">
    <property type="entry name" value="vWFA_dom_sf"/>
</dbReference>
<feature type="compositionally biased region" description="Low complexity" evidence="1">
    <location>
        <begin position="234"/>
        <end position="262"/>
    </location>
</feature>
<accession>A0ABM1VV64</accession>
<dbReference type="Pfam" id="PF00092">
    <property type="entry name" value="VWA"/>
    <property type="match status" value="2"/>
</dbReference>
<dbReference type="GeneID" id="101864629"/>
<dbReference type="SUPFAM" id="SSF53300">
    <property type="entry name" value="vWA-like"/>
    <property type="match status" value="2"/>
</dbReference>
<gene>
    <name evidence="5" type="primary">LOC101864629</name>
</gene>
<evidence type="ECO:0000259" key="3">
    <source>
        <dbReference type="PROSITE" id="PS50234"/>
    </source>
</evidence>
<dbReference type="PRINTS" id="PR00453">
    <property type="entry name" value="VWFADOMAIN"/>
</dbReference>
<organism evidence="4 5">
    <name type="scientific">Aplysia californica</name>
    <name type="common">California sea hare</name>
    <dbReference type="NCBI Taxonomy" id="6500"/>
    <lineage>
        <taxon>Eukaryota</taxon>
        <taxon>Metazoa</taxon>
        <taxon>Spiralia</taxon>
        <taxon>Lophotrochozoa</taxon>
        <taxon>Mollusca</taxon>
        <taxon>Gastropoda</taxon>
        <taxon>Heterobranchia</taxon>
        <taxon>Euthyneura</taxon>
        <taxon>Tectipleura</taxon>
        <taxon>Aplysiida</taxon>
        <taxon>Aplysioidea</taxon>
        <taxon>Aplysiidae</taxon>
        <taxon>Aplysia</taxon>
    </lineage>
</organism>
<feature type="chain" id="PRO_5047318278" evidence="2">
    <location>
        <begin position="21"/>
        <end position="675"/>
    </location>
</feature>
<keyword evidence="5" id="KW-0176">Collagen</keyword>
<evidence type="ECO:0000313" key="4">
    <source>
        <dbReference type="Proteomes" id="UP000694888"/>
    </source>
</evidence>
<dbReference type="Proteomes" id="UP000694888">
    <property type="component" value="Unplaced"/>
</dbReference>
<keyword evidence="4" id="KW-1185">Reference proteome</keyword>
<dbReference type="RefSeq" id="XP_035826306.1">
    <property type="nucleotide sequence ID" value="XM_035970413.1"/>
</dbReference>
<feature type="signal peptide" evidence="2">
    <location>
        <begin position="1"/>
        <end position="20"/>
    </location>
</feature>
<name>A0ABM1VV64_APLCA</name>
<dbReference type="CDD" id="cd01472">
    <property type="entry name" value="vWA_collagen"/>
    <property type="match status" value="2"/>
</dbReference>
<sequence>MAGIIKILLLTLAVATVANSAPSPTVPSCGQPADVVFMVDSSSSIWPYDFKTFVLPFIKNVSSVFDIGPGPRQTRIGALTFSTGVRLEFDLKDHQSKEGLMSAIDGIASRGGSTYTDKALKFVDRHMFTAKAGARPDVPHIIIVLTDGDSSNHRRTVRQAERARNNGATIFAVGVGDVDDRELELIASSPAERFKFKVTEFSSLDRIMVDLAIKTCGGESRSGEILNLSLTTTTTTTTTTPTTTTPTTTTTTPTTTTTTTTTEDPMNDCGGKPADIFFVVDSSSSIRQVDFEKRVLGFLRDVIKGFSIGKDKTRVGVMTFSDTPRLVIGLDDYVTKKSLLAAVTPRVVRYTLGKTNTAAAIRDVRKYGFHETVKRGSDVARIAVVITDGKSWDEVETKEQAQKLRDTGVTVYAIGVGKEVKEVELESIANSPMENFVFSVDDFAALSELRGALAAKTCAGDDEMPLSQPQCGNGPIEMTFAFDASSTSNSGKLQVVENIESISKRLATLAGDVKIGVSSGPCPPSLDVPMSIPEVSGLKLRRAKKHIRPRLHSIVKAWRREQRMKDAKFNLVVESKLKNVLSDYPVDDLYVDERVPTRGLVLLLNRENVSEFEYLAEEVSRLLEHGTQVFAVIDESVGKYHVDKWVDLLGPSRVLGGVRGDHDYSGQVMEFMCAL</sequence>
<feature type="region of interest" description="Disordered" evidence="1">
    <location>
        <begin position="234"/>
        <end position="267"/>
    </location>
</feature>
<reference evidence="5" key="1">
    <citation type="submission" date="2025-08" db="UniProtKB">
        <authorList>
            <consortium name="RefSeq"/>
        </authorList>
    </citation>
    <scope>IDENTIFICATION</scope>
</reference>
<dbReference type="PROSITE" id="PS50234">
    <property type="entry name" value="VWFA"/>
    <property type="match status" value="2"/>
</dbReference>
<dbReference type="Gene3D" id="3.40.50.410">
    <property type="entry name" value="von Willebrand factor, type A domain"/>
    <property type="match status" value="2"/>
</dbReference>
<proteinExistence type="predicted"/>